<dbReference type="Gene3D" id="3.30.420.10">
    <property type="entry name" value="Ribonuclease H-like superfamily/Ribonuclease H"/>
    <property type="match status" value="1"/>
</dbReference>
<comment type="catalytic activity">
    <reaction evidence="12">
        <text>Endonucleolytic cleavage at a junction such as a reciprocal single-stranded crossover between two homologous DNA duplexes (Holliday junction).</text>
        <dbReference type="EC" id="3.1.21.10"/>
    </reaction>
</comment>
<reference evidence="14" key="2">
    <citation type="journal article" date="2021" name="PeerJ">
        <title>Extensive microbial diversity within the chicken gut microbiome revealed by metagenomics and culture.</title>
        <authorList>
            <person name="Gilroy R."/>
            <person name="Ravi A."/>
            <person name="Getino M."/>
            <person name="Pursley I."/>
            <person name="Horton D.L."/>
            <person name="Alikhan N.F."/>
            <person name="Baker D."/>
            <person name="Gharbi K."/>
            <person name="Hall N."/>
            <person name="Watson M."/>
            <person name="Adriaenssens E.M."/>
            <person name="Foster-Nyarko E."/>
            <person name="Jarju S."/>
            <person name="Secka A."/>
            <person name="Antonio M."/>
            <person name="Oren A."/>
            <person name="Chaudhuri R.R."/>
            <person name="La Ragione R."/>
            <person name="Hildebrand F."/>
            <person name="Pallen M.J."/>
        </authorList>
    </citation>
    <scope>NUCLEOTIDE SEQUENCE</scope>
    <source>
        <strain evidence="14">CHK195-15760</strain>
    </source>
</reference>
<keyword evidence="10" id="KW-0233">DNA recombination</keyword>
<dbReference type="CDD" id="cd16962">
    <property type="entry name" value="RuvC"/>
    <property type="match status" value="1"/>
</dbReference>
<evidence type="ECO:0000256" key="12">
    <source>
        <dbReference type="ARBA" id="ARBA00029354"/>
    </source>
</evidence>
<protein>
    <recommendedName>
        <fullName evidence="13">Crossover junction endodeoxyribonuclease RuvC</fullName>
        <ecNumber evidence="13">3.1.21.10</ecNumber>
    </recommendedName>
</protein>
<keyword evidence="8" id="KW-0460">Magnesium</keyword>
<dbReference type="GO" id="GO:0008821">
    <property type="term" value="F:crossover junction DNA endonuclease activity"/>
    <property type="evidence" value="ECO:0007669"/>
    <property type="project" value="UniProtKB-UniRule"/>
</dbReference>
<keyword evidence="4" id="KW-0479">Metal-binding</keyword>
<feature type="non-terminal residue" evidence="14">
    <location>
        <position position="169"/>
    </location>
</feature>
<dbReference type="Pfam" id="PF02075">
    <property type="entry name" value="RuvC"/>
    <property type="match status" value="1"/>
</dbReference>
<sequence>MRILGIDPGFAITGYSIIDYIGNKFHLVTSGAVTTEAGVSFPIRLEKIYNDLTNIINEYKPDAVSVEELFFNNNAKTAINVAQARGVILVVARKMNIDTFEYTPLQIKQAVVGYGRANKVQVQKMVKTILKVDNLPKLDDTTDSMAAAICHAHSAKFSNSSNNFLNSFA</sequence>
<dbReference type="EMBL" id="DVNH01000051">
    <property type="protein sequence ID" value="HIU52335.1"/>
    <property type="molecule type" value="Genomic_DNA"/>
</dbReference>
<evidence type="ECO:0000256" key="13">
    <source>
        <dbReference type="NCBIfam" id="TIGR00228"/>
    </source>
</evidence>
<dbReference type="InterPro" id="IPR012337">
    <property type="entry name" value="RNaseH-like_sf"/>
</dbReference>
<comment type="caution">
    <text evidence="14">The sequence shown here is derived from an EMBL/GenBank/DDBJ whole genome shotgun (WGS) entry which is preliminary data.</text>
</comment>
<keyword evidence="7 14" id="KW-0378">Hydrolase</keyword>
<evidence type="ECO:0000313" key="14">
    <source>
        <dbReference type="EMBL" id="HIU52335.1"/>
    </source>
</evidence>
<dbReference type="GO" id="GO:0006281">
    <property type="term" value="P:DNA repair"/>
    <property type="evidence" value="ECO:0007669"/>
    <property type="project" value="UniProtKB-KW"/>
</dbReference>
<dbReference type="EC" id="3.1.21.10" evidence="13"/>
<keyword evidence="3" id="KW-0540">Nuclease</keyword>
<evidence type="ECO:0000256" key="10">
    <source>
        <dbReference type="ARBA" id="ARBA00023172"/>
    </source>
</evidence>
<accession>A0A9D1M295</accession>
<evidence type="ECO:0000256" key="2">
    <source>
        <dbReference type="ARBA" id="ARBA00022490"/>
    </source>
</evidence>
<dbReference type="GO" id="GO:0006310">
    <property type="term" value="P:DNA recombination"/>
    <property type="evidence" value="ECO:0007669"/>
    <property type="project" value="UniProtKB-UniRule"/>
</dbReference>
<evidence type="ECO:0000256" key="9">
    <source>
        <dbReference type="ARBA" id="ARBA00023125"/>
    </source>
</evidence>
<gene>
    <name evidence="14" type="primary">ruvC</name>
    <name evidence="14" type="ORF">IAB70_06980</name>
</gene>
<dbReference type="GO" id="GO:0046872">
    <property type="term" value="F:metal ion binding"/>
    <property type="evidence" value="ECO:0007669"/>
    <property type="project" value="UniProtKB-KW"/>
</dbReference>
<dbReference type="FunFam" id="3.30.420.10:FF:000002">
    <property type="entry name" value="Crossover junction endodeoxyribonuclease RuvC"/>
    <property type="match status" value="1"/>
</dbReference>
<evidence type="ECO:0000256" key="3">
    <source>
        <dbReference type="ARBA" id="ARBA00022722"/>
    </source>
</evidence>
<dbReference type="PANTHER" id="PTHR30194">
    <property type="entry name" value="CROSSOVER JUNCTION ENDODEOXYRIBONUCLEASE RUVC"/>
    <property type="match status" value="1"/>
</dbReference>
<dbReference type="InterPro" id="IPR002176">
    <property type="entry name" value="X-over_junc_endoDNase_RuvC"/>
</dbReference>
<keyword evidence="9" id="KW-0238">DNA-binding</keyword>
<evidence type="ECO:0000256" key="1">
    <source>
        <dbReference type="ARBA" id="ARBA00009518"/>
    </source>
</evidence>
<dbReference type="NCBIfam" id="TIGR00228">
    <property type="entry name" value="ruvC"/>
    <property type="match status" value="1"/>
</dbReference>
<evidence type="ECO:0000256" key="6">
    <source>
        <dbReference type="ARBA" id="ARBA00022763"/>
    </source>
</evidence>
<keyword evidence="6" id="KW-0227">DNA damage</keyword>
<evidence type="ECO:0000256" key="4">
    <source>
        <dbReference type="ARBA" id="ARBA00022723"/>
    </source>
</evidence>
<dbReference type="AlphaFoldDB" id="A0A9D1M295"/>
<name>A0A9D1M295_9FIRM</name>
<organism evidence="14 15">
    <name type="scientific">Candidatus Merdicola faecigallinarum</name>
    <dbReference type="NCBI Taxonomy" id="2840862"/>
    <lineage>
        <taxon>Bacteria</taxon>
        <taxon>Bacillati</taxon>
        <taxon>Bacillota</taxon>
        <taxon>Clostridia</taxon>
        <taxon>Candidatus Merdicola</taxon>
    </lineage>
</organism>
<evidence type="ECO:0000313" key="15">
    <source>
        <dbReference type="Proteomes" id="UP000824093"/>
    </source>
</evidence>
<dbReference type="PANTHER" id="PTHR30194:SF3">
    <property type="entry name" value="CROSSOVER JUNCTION ENDODEOXYRIBONUCLEASE RUVC"/>
    <property type="match status" value="1"/>
</dbReference>
<keyword evidence="5" id="KW-0255">Endonuclease</keyword>
<dbReference type="Proteomes" id="UP000824093">
    <property type="component" value="Unassembled WGS sequence"/>
</dbReference>
<dbReference type="GO" id="GO:0003677">
    <property type="term" value="F:DNA binding"/>
    <property type="evidence" value="ECO:0007669"/>
    <property type="project" value="UniProtKB-KW"/>
</dbReference>
<keyword evidence="2" id="KW-0963">Cytoplasm</keyword>
<evidence type="ECO:0000256" key="8">
    <source>
        <dbReference type="ARBA" id="ARBA00022842"/>
    </source>
</evidence>
<dbReference type="PRINTS" id="PR00696">
    <property type="entry name" value="RSOLVASERUVC"/>
</dbReference>
<evidence type="ECO:0000256" key="7">
    <source>
        <dbReference type="ARBA" id="ARBA00022801"/>
    </source>
</evidence>
<dbReference type="NCBIfam" id="NF000711">
    <property type="entry name" value="PRK00039.2-1"/>
    <property type="match status" value="1"/>
</dbReference>
<dbReference type="HAMAP" id="MF_00034">
    <property type="entry name" value="RuvC"/>
    <property type="match status" value="1"/>
</dbReference>
<proteinExistence type="inferred from homology"/>
<evidence type="ECO:0000256" key="11">
    <source>
        <dbReference type="ARBA" id="ARBA00023204"/>
    </source>
</evidence>
<evidence type="ECO:0000256" key="5">
    <source>
        <dbReference type="ARBA" id="ARBA00022759"/>
    </source>
</evidence>
<dbReference type="SUPFAM" id="SSF53098">
    <property type="entry name" value="Ribonuclease H-like"/>
    <property type="match status" value="1"/>
</dbReference>
<reference evidence="14" key="1">
    <citation type="submission" date="2020-10" db="EMBL/GenBank/DDBJ databases">
        <authorList>
            <person name="Gilroy R."/>
        </authorList>
    </citation>
    <scope>NUCLEOTIDE SEQUENCE</scope>
    <source>
        <strain evidence="14">CHK195-15760</strain>
    </source>
</reference>
<keyword evidence="11" id="KW-0234">DNA repair</keyword>
<dbReference type="InterPro" id="IPR036397">
    <property type="entry name" value="RNaseH_sf"/>
</dbReference>
<comment type="similarity">
    <text evidence="1">Belongs to the RuvC family.</text>
</comment>